<keyword evidence="9 12" id="KW-0949">S-adenosyl-L-methionine</keyword>
<dbReference type="PIRSF" id="PIRSF015601">
    <property type="entry name" value="MTase_slr0722"/>
    <property type="match status" value="1"/>
</dbReference>
<feature type="domain" description="Ribosomal RNA small subunit methyltransferase E PUA-like" evidence="14">
    <location>
        <begin position="22"/>
        <end position="66"/>
    </location>
</feature>
<evidence type="ECO:0000256" key="12">
    <source>
        <dbReference type="PIRNR" id="PIRNR015601"/>
    </source>
</evidence>
<protein>
    <recommendedName>
        <fullName evidence="4 12">Ribosomal RNA small subunit methyltransferase E</fullName>
        <ecNumber evidence="3 12">2.1.1.193</ecNumber>
    </recommendedName>
</protein>
<dbReference type="PANTHER" id="PTHR30027:SF3">
    <property type="entry name" value="16S RRNA (URACIL(1498)-N(3))-METHYLTRANSFERASE"/>
    <property type="match status" value="1"/>
</dbReference>
<feature type="domain" description="Ribosomal RNA small subunit methyltransferase E methyltransferase" evidence="13">
    <location>
        <begin position="75"/>
        <end position="250"/>
    </location>
</feature>
<dbReference type="Pfam" id="PF04452">
    <property type="entry name" value="Methyltrans_RNA"/>
    <property type="match status" value="1"/>
</dbReference>
<evidence type="ECO:0000313" key="15">
    <source>
        <dbReference type="EMBL" id="SDQ43535.1"/>
    </source>
</evidence>
<keyword evidence="7 12" id="KW-0489">Methyltransferase</keyword>
<evidence type="ECO:0000313" key="16">
    <source>
        <dbReference type="Proteomes" id="UP000183471"/>
    </source>
</evidence>
<dbReference type="NCBIfam" id="TIGR00046">
    <property type="entry name" value="RsmE family RNA methyltransferase"/>
    <property type="match status" value="1"/>
</dbReference>
<dbReference type="PANTHER" id="PTHR30027">
    <property type="entry name" value="RIBOSOMAL RNA SMALL SUBUNIT METHYLTRANSFERASE E"/>
    <property type="match status" value="1"/>
</dbReference>
<dbReference type="EC" id="2.1.1.193" evidence="3 12"/>
<name>A0ABY0T8H9_9PROT</name>
<accession>A0ABY0T8H9</accession>
<dbReference type="InterPro" id="IPR046887">
    <property type="entry name" value="RsmE_PUA-like"/>
</dbReference>
<comment type="function">
    <text evidence="10 12">Specifically methylates the N3 position of the uracil ring of uridine 1498 (m3U1498) in 16S rRNA. Acts on the fully assembled 30S ribosomal subunit.</text>
</comment>
<sequence>MALPRFYCPEPMTAGQIIELPASVAHHALRVLRLEQGDELILFDGNTGEFQATIGRIGKHGAAAVIAKYLDIERESPLAITLAQAVCASEKMDWILQKAVELGVSRIQPLIAKLSTVKLSGERVERRMKHWQQVVISACEQCGRNRVPQVLPLISLPHWLGSQIDEWKNSSDGGAPPNPCFMLSPSAQKGLHDFREPSATAAITLLVGPEGGFAPEEEAAALVAGFIPLRLGGRILRTESAALAAIAAMQALWGDY</sequence>
<evidence type="ECO:0000256" key="10">
    <source>
        <dbReference type="ARBA" id="ARBA00025699"/>
    </source>
</evidence>
<organism evidence="15 16">
    <name type="scientific">Nitrosospira multiformis</name>
    <dbReference type="NCBI Taxonomy" id="1231"/>
    <lineage>
        <taxon>Bacteria</taxon>
        <taxon>Pseudomonadati</taxon>
        <taxon>Pseudomonadota</taxon>
        <taxon>Betaproteobacteria</taxon>
        <taxon>Nitrosomonadales</taxon>
        <taxon>Nitrosomonadaceae</taxon>
        <taxon>Nitrosospira</taxon>
    </lineage>
</organism>
<keyword evidence="8 12" id="KW-0808">Transferase</keyword>
<dbReference type="InterPro" id="IPR029028">
    <property type="entry name" value="Alpha/beta_knot_MTases"/>
</dbReference>
<dbReference type="CDD" id="cd18084">
    <property type="entry name" value="RsmE-like"/>
    <property type="match status" value="1"/>
</dbReference>
<gene>
    <name evidence="15" type="ORF">SAMN05216402_0839</name>
</gene>
<dbReference type="InterPro" id="IPR006700">
    <property type="entry name" value="RsmE"/>
</dbReference>
<keyword evidence="5 12" id="KW-0963">Cytoplasm</keyword>
<dbReference type="Pfam" id="PF20260">
    <property type="entry name" value="PUA_4"/>
    <property type="match status" value="1"/>
</dbReference>
<evidence type="ECO:0000256" key="1">
    <source>
        <dbReference type="ARBA" id="ARBA00004496"/>
    </source>
</evidence>
<dbReference type="Gene3D" id="3.40.1280.10">
    <property type="match status" value="1"/>
</dbReference>
<dbReference type="InterPro" id="IPR015947">
    <property type="entry name" value="PUA-like_sf"/>
</dbReference>
<comment type="similarity">
    <text evidence="2 12">Belongs to the RNA methyltransferase RsmE family.</text>
</comment>
<evidence type="ECO:0000256" key="4">
    <source>
        <dbReference type="ARBA" id="ARBA00013673"/>
    </source>
</evidence>
<evidence type="ECO:0000256" key="9">
    <source>
        <dbReference type="ARBA" id="ARBA00022691"/>
    </source>
</evidence>
<keyword evidence="16" id="KW-1185">Reference proteome</keyword>
<dbReference type="InterPro" id="IPR046886">
    <property type="entry name" value="RsmE_MTase_dom"/>
</dbReference>
<evidence type="ECO:0000256" key="11">
    <source>
        <dbReference type="ARBA" id="ARBA00047944"/>
    </source>
</evidence>
<dbReference type="SUPFAM" id="SSF75217">
    <property type="entry name" value="alpha/beta knot"/>
    <property type="match status" value="1"/>
</dbReference>
<reference evidence="15 16" key="1">
    <citation type="submission" date="2016-10" db="EMBL/GenBank/DDBJ databases">
        <authorList>
            <person name="Varghese N."/>
            <person name="Submissions S."/>
        </authorList>
    </citation>
    <scope>NUCLEOTIDE SEQUENCE [LARGE SCALE GENOMIC DNA]</scope>
    <source>
        <strain evidence="15 16">Nl1</strain>
    </source>
</reference>
<dbReference type="RefSeq" id="WP_074630947.1">
    <property type="nucleotide sequence ID" value="NZ_FNKY01000001.1"/>
</dbReference>
<dbReference type="Gene3D" id="2.40.240.20">
    <property type="entry name" value="Hypothetical PUA domain-like, domain 1"/>
    <property type="match status" value="1"/>
</dbReference>
<dbReference type="NCBIfam" id="NF008692">
    <property type="entry name" value="PRK11713.1-5"/>
    <property type="match status" value="1"/>
</dbReference>
<dbReference type="Proteomes" id="UP000183471">
    <property type="component" value="Unassembled WGS sequence"/>
</dbReference>
<evidence type="ECO:0000256" key="6">
    <source>
        <dbReference type="ARBA" id="ARBA00022552"/>
    </source>
</evidence>
<dbReference type="EMBL" id="FNKY01000001">
    <property type="protein sequence ID" value="SDQ43535.1"/>
    <property type="molecule type" value="Genomic_DNA"/>
</dbReference>
<evidence type="ECO:0000256" key="7">
    <source>
        <dbReference type="ARBA" id="ARBA00022603"/>
    </source>
</evidence>
<evidence type="ECO:0000256" key="5">
    <source>
        <dbReference type="ARBA" id="ARBA00022490"/>
    </source>
</evidence>
<dbReference type="InterPro" id="IPR029026">
    <property type="entry name" value="tRNA_m1G_MTases_N"/>
</dbReference>
<evidence type="ECO:0000256" key="2">
    <source>
        <dbReference type="ARBA" id="ARBA00005528"/>
    </source>
</evidence>
<evidence type="ECO:0000256" key="8">
    <source>
        <dbReference type="ARBA" id="ARBA00022679"/>
    </source>
</evidence>
<proteinExistence type="inferred from homology"/>
<comment type="catalytic activity">
    <reaction evidence="11 12">
        <text>uridine(1498) in 16S rRNA + S-adenosyl-L-methionine = N(3)-methyluridine(1498) in 16S rRNA + S-adenosyl-L-homocysteine + H(+)</text>
        <dbReference type="Rhea" id="RHEA:42920"/>
        <dbReference type="Rhea" id="RHEA-COMP:10283"/>
        <dbReference type="Rhea" id="RHEA-COMP:10284"/>
        <dbReference type="ChEBI" id="CHEBI:15378"/>
        <dbReference type="ChEBI" id="CHEBI:57856"/>
        <dbReference type="ChEBI" id="CHEBI:59789"/>
        <dbReference type="ChEBI" id="CHEBI:65315"/>
        <dbReference type="ChEBI" id="CHEBI:74502"/>
        <dbReference type="EC" id="2.1.1.193"/>
    </reaction>
</comment>
<comment type="subcellular location">
    <subcellularLocation>
        <location evidence="1 12">Cytoplasm</location>
    </subcellularLocation>
</comment>
<comment type="caution">
    <text evidence="15">The sequence shown here is derived from an EMBL/GenBank/DDBJ whole genome shotgun (WGS) entry which is preliminary data.</text>
</comment>
<dbReference type="SUPFAM" id="SSF88697">
    <property type="entry name" value="PUA domain-like"/>
    <property type="match status" value="1"/>
</dbReference>
<keyword evidence="6 12" id="KW-0698">rRNA processing</keyword>
<evidence type="ECO:0000259" key="14">
    <source>
        <dbReference type="Pfam" id="PF20260"/>
    </source>
</evidence>
<evidence type="ECO:0000256" key="3">
    <source>
        <dbReference type="ARBA" id="ARBA00012328"/>
    </source>
</evidence>
<evidence type="ECO:0000259" key="13">
    <source>
        <dbReference type="Pfam" id="PF04452"/>
    </source>
</evidence>